<name>A0A8S5MY91_9CAUD</name>
<evidence type="ECO:0000313" key="1">
    <source>
        <dbReference type="EMBL" id="DAD86994.1"/>
    </source>
</evidence>
<proteinExistence type="predicted"/>
<reference evidence="1" key="1">
    <citation type="journal article" date="2021" name="Proc. Natl. Acad. Sci. U.S.A.">
        <title>A Catalog of Tens of Thousands of Viruses from Human Metagenomes Reveals Hidden Associations with Chronic Diseases.</title>
        <authorList>
            <person name="Tisza M.J."/>
            <person name="Buck C.B."/>
        </authorList>
    </citation>
    <scope>NUCLEOTIDE SEQUENCE</scope>
    <source>
        <strain evidence="1">CtGas1</strain>
    </source>
</reference>
<accession>A0A8S5MY91</accession>
<dbReference type="EMBL" id="BK015011">
    <property type="protein sequence ID" value="DAD86994.1"/>
    <property type="molecule type" value="Genomic_DNA"/>
</dbReference>
<organism evidence="1">
    <name type="scientific">Siphoviridae sp. ctGas1</name>
    <dbReference type="NCBI Taxonomy" id="2826221"/>
    <lineage>
        <taxon>Viruses</taxon>
        <taxon>Duplodnaviria</taxon>
        <taxon>Heunggongvirae</taxon>
        <taxon>Uroviricota</taxon>
        <taxon>Caudoviricetes</taxon>
    </lineage>
</organism>
<sequence>MPNSLLAPYSVRFSYTHFLRHQTSLRRIQFLYILL</sequence>
<protein>
    <submittedName>
        <fullName evidence="1">Uncharacterized protein</fullName>
    </submittedName>
</protein>